<keyword evidence="2" id="KW-0472">Membrane</keyword>
<keyword evidence="2" id="KW-0496">Mitochondrion</keyword>
<sequence>MEFFGLDKIRKVLEVVRHNGGAMQSFWKSFRMDDLRMGTLVGTDKLGIKYYENNRFFYGRNRWVEYADHYHFDYDGSQVPAEWHRWLHYSTDDPPTKVPPVAHKWLAEHTENLTGTSQAYVPYSTVRPKIQPWVPPAPKK</sequence>
<dbReference type="EMBL" id="GEFM01003353">
    <property type="protein sequence ID" value="JAP72443.1"/>
    <property type="molecule type" value="mRNA"/>
</dbReference>
<dbReference type="GO" id="GO:0006979">
    <property type="term" value="P:response to oxidative stress"/>
    <property type="evidence" value="ECO:0007669"/>
    <property type="project" value="TreeGrafter"/>
</dbReference>
<keyword evidence="2" id="KW-0679">Respiratory chain</keyword>
<protein>
    <recommendedName>
        <fullName evidence="2">NADH dehydrogenase [ubiquinone] 1 alpha subcomplex subunit 12</fullName>
    </recommendedName>
</protein>
<dbReference type="PANTHER" id="PTHR12910:SF2">
    <property type="entry name" value="NADH DEHYDROGENASE [UBIQUINONE] 1 ALPHA SUBCOMPLEX SUBUNIT 12"/>
    <property type="match status" value="1"/>
</dbReference>
<dbReference type="PANTHER" id="PTHR12910">
    <property type="entry name" value="NADH-UBIQUINONE OXIDOREDUCTASE SUBUNIT B17.2"/>
    <property type="match status" value="1"/>
</dbReference>
<reference evidence="3" key="1">
    <citation type="submission" date="2016-02" db="EMBL/GenBank/DDBJ databases">
        <title>RNAseq analyses of the midgut from blood- or serum-fed Ixodes ricinus ticks.</title>
        <authorList>
            <person name="Perner J."/>
            <person name="Provaznik J."/>
            <person name="Schrenkova J."/>
            <person name="Urbanova V."/>
            <person name="Ribeiro J.M."/>
            <person name="Kopacek P."/>
        </authorList>
    </citation>
    <scope>NUCLEOTIDE SEQUENCE</scope>
    <source>
        <tissue evidence="3">Gut</tissue>
    </source>
</reference>
<evidence type="ECO:0000256" key="2">
    <source>
        <dbReference type="RuleBase" id="RU363103"/>
    </source>
</evidence>
<organism evidence="3">
    <name type="scientific">Ixodes ricinus</name>
    <name type="common">Common tick</name>
    <name type="synonym">Acarus ricinus</name>
    <dbReference type="NCBI Taxonomy" id="34613"/>
    <lineage>
        <taxon>Eukaryota</taxon>
        <taxon>Metazoa</taxon>
        <taxon>Ecdysozoa</taxon>
        <taxon>Arthropoda</taxon>
        <taxon>Chelicerata</taxon>
        <taxon>Arachnida</taxon>
        <taxon>Acari</taxon>
        <taxon>Parasitiformes</taxon>
        <taxon>Ixodida</taxon>
        <taxon>Ixodoidea</taxon>
        <taxon>Ixodidae</taxon>
        <taxon>Ixodinae</taxon>
        <taxon>Ixodes</taxon>
    </lineage>
</organism>
<dbReference type="GO" id="GO:0005743">
    <property type="term" value="C:mitochondrial inner membrane"/>
    <property type="evidence" value="ECO:0007669"/>
    <property type="project" value="UniProtKB-SubCell"/>
</dbReference>
<comment type="subcellular location">
    <subcellularLocation>
        <location evidence="2">Mitochondrion inner membrane</location>
        <topology evidence="2">Peripheral membrane protein</topology>
        <orientation evidence="2">Matrix side</orientation>
    </subcellularLocation>
</comment>
<accession>A0A131XYX9</accession>
<dbReference type="GO" id="GO:0045271">
    <property type="term" value="C:respiratory chain complex I"/>
    <property type="evidence" value="ECO:0007669"/>
    <property type="project" value="InterPro"/>
</dbReference>
<keyword evidence="2" id="KW-0249">Electron transport</keyword>
<comment type="function">
    <text evidence="2">Accessory subunit of the mitochondrial membrane respiratory chain NADH dehydrogenase (Complex I), that is believed not to be involved in catalysis. Complex I functions in the transfer of electrons from NADH to the respiratory chain. The immediate electron acceptor for the enzyme is believed to be ubiquinone.</text>
</comment>
<proteinExistence type="evidence at transcript level"/>
<comment type="similarity">
    <text evidence="1 2">Belongs to the complex I NDUFA12 subunit family.</text>
</comment>
<dbReference type="AlphaFoldDB" id="A0A131XYX9"/>
<comment type="subunit">
    <text evidence="2">Complex I is composed of 45 different subunits.</text>
</comment>
<keyword evidence="2" id="KW-0999">Mitochondrion inner membrane</keyword>
<keyword evidence="2" id="KW-0813">Transport</keyword>
<keyword evidence="3" id="KW-0830">Ubiquinone</keyword>
<dbReference type="Pfam" id="PF05071">
    <property type="entry name" value="NDUFA12"/>
    <property type="match status" value="1"/>
</dbReference>
<name>A0A131XYX9_IXORI</name>
<evidence type="ECO:0000256" key="1">
    <source>
        <dbReference type="ARBA" id="ARBA00007355"/>
    </source>
</evidence>
<evidence type="ECO:0000313" key="3">
    <source>
        <dbReference type="EMBL" id="JAP72443.1"/>
    </source>
</evidence>
<dbReference type="InterPro" id="IPR007763">
    <property type="entry name" value="NDUFA12"/>
</dbReference>